<dbReference type="Proteomes" id="UP000054248">
    <property type="component" value="Unassembled WGS sequence"/>
</dbReference>
<reference evidence="2" key="2">
    <citation type="submission" date="2015-01" db="EMBL/GenBank/DDBJ databases">
        <title>Evolutionary Origins and Diversification of the Mycorrhizal Mutualists.</title>
        <authorList>
            <consortium name="DOE Joint Genome Institute"/>
            <consortium name="Mycorrhizal Genomics Consortium"/>
            <person name="Kohler A."/>
            <person name="Kuo A."/>
            <person name="Nagy L.G."/>
            <person name="Floudas D."/>
            <person name="Copeland A."/>
            <person name="Barry K.W."/>
            <person name="Cichocki N."/>
            <person name="Veneault-Fourrey C."/>
            <person name="LaButti K."/>
            <person name="Lindquist E.A."/>
            <person name="Lipzen A."/>
            <person name="Lundell T."/>
            <person name="Morin E."/>
            <person name="Murat C."/>
            <person name="Riley R."/>
            <person name="Ohm R."/>
            <person name="Sun H."/>
            <person name="Tunlid A."/>
            <person name="Henrissat B."/>
            <person name="Grigoriev I.V."/>
            <person name="Hibbett D.S."/>
            <person name="Martin F."/>
        </authorList>
    </citation>
    <scope>NUCLEOTIDE SEQUENCE [LARGE SCALE GENOMIC DNA]</scope>
    <source>
        <strain evidence="2">MUT 4182</strain>
    </source>
</reference>
<evidence type="ECO:0000313" key="1">
    <source>
        <dbReference type="EMBL" id="KIO28053.1"/>
    </source>
</evidence>
<keyword evidence="2" id="KW-1185">Reference proteome</keyword>
<reference evidence="1 2" key="1">
    <citation type="submission" date="2014-04" db="EMBL/GenBank/DDBJ databases">
        <authorList>
            <consortium name="DOE Joint Genome Institute"/>
            <person name="Kuo A."/>
            <person name="Girlanda M."/>
            <person name="Perotto S."/>
            <person name="Kohler A."/>
            <person name="Nagy L.G."/>
            <person name="Floudas D."/>
            <person name="Copeland A."/>
            <person name="Barry K.W."/>
            <person name="Cichocki N."/>
            <person name="Veneault-Fourrey C."/>
            <person name="LaButti K."/>
            <person name="Lindquist E.A."/>
            <person name="Lipzen A."/>
            <person name="Lundell T."/>
            <person name="Morin E."/>
            <person name="Murat C."/>
            <person name="Sun H."/>
            <person name="Tunlid A."/>
            <person name="Henrissat B."/>
            <person name="Grigoriev I.V."/>
            <person name="Hibbett D.S."/>
            <person name="Martin F."/>
            <person name="Nordberg H.P."/>
            <person name="Cantor M.N."/>
            <person name="Hua S.X."/>
        </authorList>
    </citation>
    <scope>NUCLEOTIDE SEQUENCE [LARGE SCALE GENOMIC DNA]</scope>
    <source>
        <strain evidence="1 2">MUT 4182</strain>
    </source>
</reference>
<protein>
    <submittedName>
        <fullName evidence="1">Uncharacterized protein</fullName>
    </submittedName>
</protein>
<accession>A0A0C3L2T3</accession>
<dbReference type="AlphaFoldDB" id="A0A0C3L2T3"/>
<dbReference type="OrthoDB" id="3257495at2759"/>
<sequence>MVQERHSAIGNEDVPAYGDLAVFANNRRINEGALKTIKRESKGAEVYWEGAEWTST</sequence>
<organism evidence="1 2">
    <name type="scientific">Tulasnella calospora MUT 4182</name>
    <dbReference type="NCBI Taxonomy" id="1051891"/>
    <lineage>
        <taxon>Eukaryota</taxon>
        <taxon>Fungi</taxon>
        <taxon>Dikarya</taxon>
        <taxon>Basidiomycota</taxon>
        <taxon>Agaricomycotina</taxon>
        <taxon>Agaricomycetes</taxon>
        <taxon>Cantharellales</taxon>
        <taxon>Tulasnellaceae</taxon>
        <taxon>Tulasnella</taxon>
    </lineage>
</organism>
<dbReference type="EMBL" id="KN822999">
    <property type="protein sequence ID" value="KIO28053.1"/>
    <property type="molecule type" value="Genomic_DNA"/>
</dbReference>
<name>A0A0C3L2T3_9AGAM</name>
<gene>
    <name evidence="1" type="ORF">M407DRAFT_243153</name>
</gene>
<dbReference type="HOGENOM" id="CLU_3015937_0_0_1"/>
<proteinExistence type="predicted"/>
<evidence type="ECO:0000313" key="2">
    <source>
        <dbReference type="Proteomes" id="UP000054248"/>
    </source>
</evidence>